<evidence type="ECO:0000259" key="7">
    <source>
        <dbReference type="PROSITE" id="PS50111"/>
    </source>
</evidence>
<keyword evidence="6 9" id="KW-0812">Transmembrane</keyword>
<keyword evidence="5" id="KW-0175">Coiled coil</keyword>
<dbReference type="CDD" id="cd06225">
    <property type="entry name" value="HAMP"/>
    <property type="match status" value="1"/>
</dbReference>
<dbReference type="PRINTS" id="PR00260">
    <property type="entry name" value="CHEMTRNSDUCR"/>
</dbReference>
<dbReference type="InterPro" id="IPR003660">
    <property type="entry name" value="HAMP_dom"/>
</dbReference>
<organism evidence="9 10">
    <name type="scientific">Ralstonia solanacearum (strain UW551)</name>
    <dbReference type="NCBI Taxonomy" id="342110"/>
    <lineage>
        <taxon>Bacteria</taxon>
        <taxon>Pseudomonadati</taxon>
        <taxon>Pseudomonadota</taxon>
        <taxon>Betaproteobacteria</taxon>
        <taxon>Burkholderiales</taxon>
        <taxon>Burkholderiaceae</taxon>
        <taxon>Ralstonia</taxon>
        <taxon>Ralstonia solanacearum species complex</taxon>
    </lineage>
</organism>
<keyword evidence="6" id="KW-1133">Transmembrane helix</keyword>
<dbReference type="PANTHER" id="PTHR43531">
    <property type="entry name" value="PROTEIN ICFG"/>
    <property type="match status" value="1"/>
</dbReference>
<proteinExistence type="inferred from homology"/>
<evidence type="ECO:0000313" key="9">
    <source>
        <dbReference type="EMBL" id="EAP70879.1"/>
    </source>
</evidence>
<dbReference type="Pfam" id="PF12729">
    <property type="entry name" value="4HB_MCP_1"/>
    <property type="match status" value="1"/>
</dbReference>
<protein>
    <submittedName>
        <fullName evidence="9">Probable transmembrane methyl-accepting chemotaxis protein</fullName>
    </submittedName>
</protein>
<dbReference type="PANTHER" id="PTHR43531:SF14">
    <property type="entry name" value="METHYL-ACCEPTING CHEMOTAXIS PROTEIN I-RELATED"/>
    <property type="match status" value="1"/>
</dbReference>
<dbReference type="InterPro" id="IPR024478">
    <property type="entry name" value="HlyB_4HB_MCP"/>
</dbReference>
<keyword evidence="2" id="KW-0488">Methylation</keyword>
<dbReference type="InterPro" id="IPR004090">
    <property type="entry name" value="Chemotax_Me-accpt_rcpt"/>
</dbReference>
<comment type="subcellular location">
    <subcellularLocation>
        <location evidence="1">Membrane</location>
    </subcellularLocation>
</comment>
<feature type="transmembrane region" description="Helical" evidence="6">
    <location>
        <begin position="58"/>
        <end position="79"/>
    </location>
</feature>
<dbReference type="GO" id="GO:0006935">
    <property type="term" value="P:chemotaxis"/>
    <property type="evidence" value="ECO:0007669"/>
    <property type="project" value="InterPro"/>
</dbReference>
<evidence type="ECO:0000313" key="10">
    <source>
        <dbReference type="Proteomes" id="UP000005933"/>
    </source>
</evidence>
<feature type="domain" description="HAMP" evidence="8">
    <location>
        <begin position="261"/>
        <end position="313"/>
    </location>
</feature>
<dbReference type="AlphaFoldDB" id="A0AB33VA81"/>
<dbReference type="CDD" id="cd11386">
    <property type="entry name" value="MCP_signal"/>
    <property type="match status" value="1"/>
</dbReference>
<feature type="transmembrane region" description="Helical" evidence="6">
    <location>
        <begin position="237"/>
        <end position="260"/>
    </location>
</feature>
<dbReference type="Gene3D" id="1.10.287.950">
    <property type="entry name" value="Methyl-accepting chemotaxis protein"/>
    <property type="match status" value="1"/>
</dbReference>
<dbReference type="GO" id="GO:0004888">
    <property type="term" value="F:transmembrane signaling receptor activity"/>
    <property type="evidence" value="ECO:0007669"/>
    <property type="project" value="InterPro"/>
</dbReference>
<gene>
    <name evidence="9" type="ORF">RRSL_00493</name>
</gene>
<dbReference type="Pfam" id="PF00672">
    <property type="entry name" value="HAMP"/>
    <property type="match status" value="1"/>
</dbReference>
<evidence type="ECO:0000256" key="1">
    <source>
        <dbReference type="ARBA" id="ARBA00004370"/>
    </source>
</evidence>
<dbReference type="SMART" id="SM00304">
    <property type="entry name" value="HAMP"/>
    <property type="match status" value="1"/>
</dbReference>
<evidence type="ECO:0000256" key="3">
    <source>
        <dbReference type="ARBA" id="ARBA00029447"/>
    </source>
</evidence>
<name>A0AB33VA81_RALSU</name>
<comment type="caution">
    <text evidence="9">The sequence shown here is derived from an EMBL/GenBank/DDBJ whole genome shotgun (WGS) entry which is preliminary data.</text>
</comment>
<evidence type="ECO:0000256" key="6">
    <source>
        <dbReference type="SAM" id="Phobius"/>
    </source>
</evidence>
<dbReference type="SUPFAM" id="SSF58104">
    <property type="entry name" value="Methyl-accepting chemotaxis protein (MCP) signaling domain"/>
    <property type="match status" value="1"/>
</dbReference>
<dbReference type="InterPro" id="IPR004089">
    <property type="entry name" value="MCPsignal_dom"/>
</dbReference>
<dbReference type="InterPro" id="IPR051310">
    <property type="entry name" value="MCP_chemotaxis"/>
</dbReference>
<dbReference type="PROSITE" id="PS50885">
    <property type="entry name" value="HAMP"/>
    <property type="match status" value="1"/>
</dbReference>
<comment type="similarity">
    <text evidence="3">Belongs to the methyl-accepting chemotaxis (MCP) protein family.</text>
</comment>
<dbReference type="GO" id="GO:0007165">
    <property type="term" value="P:signal transduction"/>
    <property type="evidence" value="ECO:0007669"/>
    <property type="project" value="UniProtKB-KW"/>
</dbReference>
<dbReference type="SMART" id="SM00283">
    <property type="entry name" value="MA"/>
    <property type="match status" value="1"/>
</dbReference>
<evidence type="ECO:0000256" key="4">
    <source>
        <dbReference type="PROSITE-ProRule" id="PRU00284"/>
    </source>
</evidence>
<keyword evidence="6" id="KW-0472">Membrane</keyword>
<evidence type="ECO:0000256" key="5">
    <source>
        <dbReference type="SAM" id="Coils"/>
    </source>
</evidence>
<dbReference type="GO" id="GO:0005886">
    <property type="term" value="C:plasma membrane"/>
    <property type="evidence" value="ECO:0007669"/>
    <property type="project" value="TreeGrafter"/>
</dbReference>
<sequence>MPPRSLPMRAFYSGRRLSLQVSGGVPLSPCERVLISVLIFFEFYWGRKMQAIMHSVRFKILCAFGVCIALLAISGAFAVRGLIRLNANITDAYTGNTVPISQLAEVRAAQLDLRLQLRRVQVFKDDAAKIGESMQAIRADMERTTGIWKHYFPDSITSDKEREIATKINEALPRFSEATEQAMAALRAGNAESASQIINSNTSTGNAIDEWLEQDVTINLEQAKDFMSDSAATYQSILLVTIVLVCVGVAVAAAMSWYLLRAISRPLSRAVDVANHIAGGTLGSEIVIDSQGEFGELLIALRKMDRQLADTVRGIKASAESVTVASQEIAAGNVDLSARTEQQAASLEETASSMTQLTETVKQTAENAAQANTLASSASSMAQEGNDAVQAMVGTIDKISTSSGKISEITGLIEGIAFQTNILALNAAVEAARAGEQGRGFAVVASEVRTLAQRSAAAAKEIKELIGSSVAVVQEGSKQAMEVGESMGQVKEAIRRVSDIVSEIAAASAEQSRGIEQVNQAVTQMDEVTQQNAALVEQAAAAAQSLEEQATSLRRAVSVFRVPDGTARAALA</sequence>
<reference evidence="9 10" key="1">
    <citation type="journal article" date="2006" name="Mol. Plant Microbe Interact.">
        <title>Identification of open reading frames unique to a select agent: Ralstonia solanacearum race 3 biovar 2.</title>
        <authorList>
            <person name="Gabriel D.W."/>
            <person name="Allen C."/>
            <person name="Schell M."/>
            <person name="Denny T.P."/>
            <person name="Greenberg J.T."/>
            <person name="Duan Y.P."/>
            <person name="Flores-Cruz Z."/>
            <person name="Huang Q."/>
            <person name="Clifford J.M."/>
            <person name="Presting G."/>
            <person name="Gonzalez E.T."/>
            <person name="Reddy J."/>
            <person name="Elphinstone J."/>
            <person name="Swanson J."/>
            <person name="Yao J."/>
            <person name="Mulholland V."/>
            <person name="Liu L."/>
            <person name="Farmerie W."/>
            <person name="Patnaikuni M."/>
            <person name="Balogh B."/>
            <person name="Norman D."/>
            <person name="Alvarez A."/>
            <person name="Castillo J.A."/>
            <person name="Jones J."/>
            <person name="Saddler G."/>
            <person name="Walunas T."/>
            <person name="Zhukov A."/>
            <person name="Mikhailova N."/>
        </authorList>
    </citation>
    <scope>NUCLEOTIDE SEQUENCE [LARGE SCALE GENOMIC DNA]</scope>
    <source>
        <strain evidence="9 10">UW551</strain>
    </source>
</reference>
<dbReference type="Proteomes" id="UP000005933">
    <property type="component" value="Unassembled WGS sequence"/>
</dbReference>
<dbReference type="FunFam" id="1.10.287.950:FF:000001">
    <property type="entry name" value="Methyl-accepting chemotaxis sensory transducer"/>
    <property type="match status" value="1"/>
</dbReference>
<evidence type="ECO:0000256" key="2">
    <source>
        <dbReference type="ARBA" id="ARBA00022481"/>
    </source>
</evidence>
<keyword evidence="4" id="KW-0807">Transducer</keyword>
<feature type="domain" description="Methyl-accepting transducer" evidence="7">
    <location>
        <begin position="318"/>
        <end position="547"/>
    </location>
</feature>
<feature type="coiled-coil region" evidence="5">
    <location>
        <begin position="518"/>
        <end position="556"/>
    </location>
</feature>
<dbReference type="Pfam" id="PF00015">
    <property type="entry name" value="MCPsignal"/>
    <property type="match status" value="1"/>
</dbReference>
<dbReference type="PROSITE" id="PS50111">
    <property type="entry name" value="CHEMOTAXIS_TRANSDUC_2"/>
    <property type="match status" value="1"/>
</dbReference>
<dbReference type="EMBL" id="AAKL01000077">
    <property type="protein sequence ID" value="EAP70879.1"/>
    <property type="molecule type" value="Genomic_DNA"/>
</dbReference>
<evidence type="ECO:0000259" key="8">
    <source>
        <dbReference type="PROSITE" id="PS50885"/>
    </source>
</evidence>
<accession>A0AB33VA81</accession>